<evidence type="ECO:0000256" key="9">
    <source>
        <dbReference type="ARBA" id="ARBA00023306"/>
    </source>
</evidence>
<keyword evidence="3" id="KW-0963">Cytoplasm</keyword>
<keyword evidence="5" id="KW-0493">Microtubule</keyword>
<dbReference type="GO" id="GO:0051225">
    <property type="term" value="P:spindle assembly"/>
    <property type="evidence" value="ECO:0007669"/>
    <property type="project" value="InterPro"/>
</dbReference>
<reference evidence="11 12" key="1">
    <citation type="submission" date="2019-09" db="EMBL/GenBank/DDBJ databases">
        <title>Bird 10,000 Genomes (B10K) Project - Family phase.</title>
        <authorList>
            <person name="Zhang G."/>
        </authorList>
    </citation>
    <scope>NUCLEOTIDE SEQUENCE [LARGE SCALE GENOMIC DNA]</scope>
    <source>
        <strain evidence="11">B10K-CU-031-20</strain>
    </source>
</reference>
<evidence type="ECO:0000313" key="11">
    <source>
        <dbReference type="EMBL" id="NXF11053.1"/>
    </source>
</evidence>
<dbReference type="PANTHER" id="PTHR31570">
    <property type="entry name" value="HAUS AUGMIN-LIKE COMPLEX SUBUNIT 1"/>
    <property type="match status" value="1"/>
</dbReference>
<dbReference type="Pfam" id="PF25762">
    <property type="entry name" value="HAUS1"/>
    <property type="match status" value="1"/>
</dbReference>
<keyword evidence="8" id="KW-0206">Cytoskeleton</keyword>
<dbReference type="GO" id="GO:0005819">
    <property type="term" value="C:spindle"/>
    <property type="evidence" value="ECO:0007669"/>
    <property type="project" value="UniProtKB-SubCell"/>
</dbReference>
<keyword evidence="6" id="KW-0498">Mitosis</keyword>
<keyword evidence="9" id="KW-0131">Cell cycle</keyword>
<feature type="non-terminal residue" evidence="11">
    <location>
        <position position="1"/>
    </location>
</feature>
<evidence type="ECO:0000256" key="10">
    <source>
        <dbReference type="SAM" id="Coils"/>
    </source>
</evidence>
<dbReference type="InterPro" id="IPR026243">
    <property type="entry name" value="HAUS1"/>
</dbReference>
<feature type="coiled-coil region" evidence="10">
    <location>
        <begin position="110"/>
        <end position="161"/>
    </location>
</feature>
<dbReference type="EMBL" id="VWYW01000615">
    <property type="protein sequence ID" value="NXF11053.1"/>
    <property type="molecule type" value="Genomic_DNA"/>
</dbReference>
<evidence type="ECO:0000313" key="12">
    <source>
        <dbReference type="Proteomes" id="UP000567624"/>
    </source>
</evidence>
<keyword evidence="4" id="KW-0132">Cell division</keyword>
<evidence type="ECO:0000256" key="7">
    <source>
        <dbReference type="ARBA" id="ARBA00023054"/>
    </source>
</evidence>
<evidence type="ECO:0000256" key="5">
    <source>
        <dbReference type="ARBA" id="ARBA00022701"/>
    </source>
</evidence>
<evidence type="ECO:0000256" key="8">
    <source>
        <dbReference type="ARBA" id="ARBA00023212"/>
    </source>
</evidence>
<proteinExistence type="inferred from homology"/>
<dbReference type="GO" id="GO:0005874">
    <property type="term" value="C:microtubule"/>
    <property type="evidence" value="ECO:0007669"/>
    <property type="project" value="UniProtKB-KW"/>
</dbReference>
<evidence type="ECO:0000256" key="1">
    <source>
        <dbReference type="ARBA" id="ARBA00004186"/>
    </source>
</evidence>
<evidence type="ECO:0000256" key="6">
    <source>
        <dbReference type="ARBA" id="ARBA00022776"/>
    </source>
</evidence>
<evidence type="ECO:0000256" key="4">
    <source>
        <dbReference type="ARBA" id="ARBA00022618"/>
    </source>
</evidence>
<gene>
    <name evidence="11" type="primary">Haus1</name>
    <name evidence="11" type="ORF">SMICAP_R05597</name>
</gene>
<comment type="subcellular location">
    <subcellularLocation>
        <location evidence="1">Cytoplasm</location>
        <location evidence="1">Cytoskeleton</location>
        <location evidence="1">Spindle</location>
    </subcellularLocation>
</comment>
<comment type="caution">
    <text evidence="11">The sequence shown here is derived from an EMBL/GenBank/DDBJ whole genome shotgun (WGS) entry which is preliminary data.</text>
</comment>
<comment type="similarity">
    <text evidence="2">Belongs to the HAUS1 family.</text>
</comment>
<feature type="non-terminal residue" evidence="11">
    <location>
        <position position="213"/>
    </location>
</feature>
<dbReference type="GO" id="GO:0007098">
    <property type="term" value="P:centrosome cycle"/>
    <property type="evidence" value="ECO:0007669"/>
    <property type="project" value="TreeGrafter"/>
</dbReference>
<sequence>QITLWLKKIYGDQPIPQYEVNEKTVDILYDLMECSEARDRDVSLLVEELKHQTTEYKKQTKELEDSLRKSLGLSLSSLCNEATGSLSNLVESAMILETKDTSLISFSCAINSKTSELFEKESENREMERKWNTKRKKLMSALALERQLQEAIRDIEKCQTIENTKMENRSKNLEFLRHKSLELKIRTRAAEEEIIVKGLDKTLTHEALVQLSE</sequence>
<protein>
    <submittedName>
        <fullName evidence="11">HAUS1 protein</fullName>
    </submittedName>
</protein>
<dbReference type="GO" id="GO:0051301">
    <property type="term" value="P:cell division"/>
    <property type="evidence" value="ECO:0007669"/>
    <property type="project" value="UniProtKB-KW"/>
</dbReference>
<organism evidence="11 12">
    <name type="scientific">Smithornis capensis</name>
    <dbReference type="NCBI Taxonomy" id="363769"/>
    <lineage>
        <taxon>Eukaryota</taxon>
        <taxon>Metazoa</taxon>
        <taxon>Chordata</taxon>
        <taxon>Craniata</taxon>
        <taxon>Vertebrata</taxon>
        <taxon>Euteleostomi</taxon>
        <taxon>Archelosauria</taxon>
        <taxon>Archosauria</taxon>
        <taxon>Dinosauria</taxon>
        <taxon>Saurischia</taxon>
        <taxon>Theropoda</taxon>
        <taxon>Coelurosauria</taxon>
        <taxon>Aves</taxon>
        <taxon>Neognathae</taxon>
        <taxon>Neoaves</taxon>
        <taxon>Telluraves</taxon>
        <taxon>Australaves</taxon>
        <taxon>Passeriformes</taxon>
        <taxon>Eurylaimidae</taxon>
        <taxon>Smithornis</taxon>
    </lineage>
</organism>
<dbReference type="GO" id="GO:0005829">
    <property type="term" value="C:cytosol"/>
    <property type="evidence" value="ECO:0007669"/>
    <property type="project" value="TreeGrafter"/>
</dbReference>
<evidence type="ECO:0000256" key="3">
    <source>
        <dbReference type="ARBA" id="ARBA00022490"/>
    </source>
</evidence>
<keyword evidence="7 10" id="KW-0175">Coiled coil</keyword>
<dbReference type="AlphaFoldDB" id="A0A7K8QZH4"/>
<evidence type="ECO:0000256" key="2">
    <source>
        <dbReference type="ARBA" id="ARBA00005479"/>
    </source>
</evidence>
<keyword evidence="12" id="KW-1185">Reference proteome</keyword>
<dbReference type="GO" id="GO:0070652">
    <property type="term" value="C:HAUS complex"/>
    <property type="evidence" value="ECO:0007669"/>
    <property type="project" value="InterPro"/>
</dbReference>
<name>A0A7K8QZH4_9PASS</name>
<accession>A0A7K8QZH4</accession>
<dbReference type="PANTHER" id="PTHR31570:SF1">
    <property type="entry name" value="HAUS AUGMIN-LIKE COMPLEX SUBUNIT 1"/>
    <property type="match status" value="1"/>
</dbReference>
<dbReference type="Proteomes" id="UP000567624">
    <property type="component" value="Unassembled WGS sequence"/>
</dbReference>
<dbReference type="PRINTS" id="PR02087">
    <property type="entry name" value="HAUSAUGMINL1"/>
</dbReference>